<dbReference type="PANTHER" id="PTHR30146">
    <property type="entry name" value="LACI-RELATED TRANSCRIPTIONAL REPRESSOR"/>
    <property type="match status" value="1"/>
</dbReference>
<feature type="domain" description="HTH lacI-type" evidence="4">
    <location>
        <begin position="11"/>
        <end position="65"/>
    </location>
</feature>
<dbReference type="InterPro" id="IPR046335">
    <property type="entry name" value="LacI/GalR-like_sensor"/>
</dbReference>
<evidence type="ECO:0000256" key="2">
    <source>
        <dbReference type="ARBA" id="ARBA00023125"/>
    </source>
</evidence>
<dbReference type="EMBL" id="JBAGNM010000004">
    <property type="protein sequence ID" value="MEW6954547.1"/>
    <property type="molecule type" value="Genomic_DNA"/>
</dbReference>
<comment type="caution">
    <text evidence="5">The sequence shown here is derived from an EMBL/GenBank/DDBJ whole genome shotgun (WGS) entry which is preliminary data.</text>
</comment>
<accession>A0ABV3NBF2</accession>
<dbReference type="InterPro" id="IPR028082">
    <property type="entry name" value="Peripla_BP_I"/>
</dbReference>
<dbReference type="InterPro" id="IPR010982">
    <property type="entry name" value="Lambda_DNA-bd_dom_sf"/>
</dbReference>
<dbReference type="Pfam" id="PF13377">
    <property type="entry name" value="Peripla_BP_3"/>
    <property type="match status" value="1"/>
</dbReference>
<dbReference type="Gene3D" id="1.10.260.40">
    <property type="entry name" value="lambda repressor-like DNA-binding domains"/>
    <property type="match status" value="1"/>
</dbReference>
<evidence type="ECO:0000256" key="1">
    <source>
        <dbReference type="ARBA" id="ARBA00023015"/>
    </source>
</evidence>
<dbReference type="SUPFAM" id="SSF47413">
    <property type="entry name" value="lambda repressor-like DNA-binding domains"/>
    <property type="match status" value="1"/>
</dbReference>
<keyword evidence="2 5" id="KW-0238">DNA-binding</keyword>
<proteinExistence type="predicted"/>
<dbReference type="RefSeq" id="WP_367246025.1">
    <property type="nucleotide sequence ID" value="NZ_JBAGNM010000004.1"/>
</dbReference>
<dbReference type="PANTHER" id="PTHR30146:SF109">
    <property type="entry name" value="HTH-TYPE TRANSCRIPTIONAL REGULATOR GALS"/>
    <property type="match status" value="1"/>
</dbReference>
<dbReference type="Pfam" id="PF00356">
    <property type="entry name" value="LacI"/>
    <property type="match status" value="1"/>
</dbReference>
<evidence type="ECO:0000313" key="5">
    <source>
        <dbReference type="EMBL" id="MEW6954547.1"/>
    </source>
</evidence>
<gene>
    <name evidence="5" type="ORF">V3M73_05855</name>
</gene>
<keyword evidence="3" id="KW-0804">Transcription</keyword>
<organism evidence="5 6">
    <name type="scientific">Trueperella pyogenes</name>
    <dbReference type="NCBI Taxonomy" id="1661"/>
    <lineage>
        <taxon>Bacteria</taxon>
        <taxon>Bacillati</taxon>
        <taxon>Actinomycetota</taxon>
        <taxon>Actinomycetes</taxon>
        <taxon>Actinomycetales</taxon>
        <taxon>Actinomycetaceae</taxon>
        <taxon>Trueperella</taxon>
    </lineage>
</organism>
<name>A0ABV3NBF2_9ACTO</name>
<dbReference type="InterPro" id="IPR000843">
    <property type="entry name" value="HTH_LacI"/>
</dbReference>
<dbReference type="GO" id="GO:0003677">
    <property type="term" value="F:DNA binding"/>
    <property type="evidence" value="ECO:0007669"/>
    <property type="project" value="UniProtKB-KW"/>
</dbReference>
<dbReference type="SUPFAM" id="SSF53822">
    <property type="entry name" value="Periplasmic binding protein-like I"/>
    <property type="match status" value="1"/>
</dbReference>
<evidence type="ECO:0000259" key="4">
    <source>
        <dbReference type="PROSITE" id="PS50932"/>
    </source>
</evidence>
<dbReference type="Proteomes" id="UP001555100">
    <property type="component" value="Unassembled WGS sequence"/>
</dbReference>
<dbReference type="CDD" id="cd01574">
    <property type="entry name" value="PBP1_LacI"/>
    <property type="match status" value="1"/>
</dbReference>
<reference evidence="5 6" key="1">
    <citation type="submission" date="2024-01" db="EMBL/GenBank/DDBJ databases">
        <title>Genomic analysis and antimicrobial resistance profiles of Trueperella pyogenes isolated from domestic and wild animals.</title>
        <authorList>
            <person name="Magossi G."/>
            <person name="Gzyl K.E."/>
            <person name="Holman D.B."/>
            <person name="Amat S."/>
        </authorList>
    </citation>
    <scope>NUCLEOTIDE SEQUENCE [LARGE SCALE GENOMIC DNA]</scope>
    <source>
        <strain evidence="5 6">1494</strain>
    </source>
</reference>
<evidence type="ECO:0000313" key="6">
    <source>
        <dbReference type="Proteomes" id="UP001555100"/>
    </source>
</evidence>
<dbReference type="CDD" id="cd01392">
    <property type="entry name" value="HTH_LacI"/>
    <property type="match status" value="1"/>
</dbReference>
<dbReference type="Gene3D" id="3.40.50.2300">
    <property type="match status" value="2"/>
</dbReference>
<protein>
    <submittedName>
        <fullName evidence="5">LacI family DNA-binding transcriptional regulator</fullName>
    </submittedName>
</protein>
<evidence type="ECO:0000256" key="3">
    <source>
        <dbReference type="ARBA" id="ARBA00023163"/>
    </source>
</evidence>
<keyword evidence="1" id="KW-0805">Transcription regulation</keyword>
<sequence>MSQLSRATNKPSIQDVARLAGVSAQTVSRVARDAPNVKESTKTRVLLAMDQLKYVPNRAARALRSGQYSTLGVITQNLGRTGESLITAGIAAEAEERGYSVSLRQISHPGTEELTQAGSYFSHHTVDGLIVVQAGSATIPHSLSHGTPTVVSDSRFINNFSSAVTDQVQGTRLVVEHLLNLGHTRIAHIAGPTESPSANIRQTVWQSTLEEAGLPLGPIMYGNWSAQSGYKAALALAEKSHVTAIFAANDEMAFGAMRALYEKGVRLPKDISIAGFDDIALAEYSVLPLTTVRQDFETIGRTLTDLVIARIAAPTAPIEQRVIPSELIMRASTGPRPTA</sequence>
<keyword evidence="6" id="KW-1185">Reference proteome</keyword>
<dbReference type="SMART" id="SM00354">
    <property type="entry name" value="HTH_LACI"/>
    <property type="match status" value="1"/>
</dbReference>
<dbReference type="PROSITE" id="PS50932">
    <property type="entry name" value="HTH_LACI_2"/>
    <property type="match status" value="1"/>
</dbReference>